<name>A0ABS9RYZ7_9GAMM</name>
<dbReference type="Proteomes" id="UP001202117">
    <property type="component" value="Unassembled WGS sequence"/>
</dbReference>
<evidence type="ECO:0000313" key="2">
    <source>
        <dbReference type="EMBL" id="MCH4565083.1"/>
    </source>
</evidence>
<keyword evidence="3" id="KW-1185">Reference proteome</keyword>
<organism evidence="2 3">
    <name type="scientific">Halomonas flagellata</name>
    <dbReference type="NCBI Taxonomy" id="2920385"/>
    <lineage>
        <taxon>Bacteria</taxon>
        <taxon>Pseudomonadati</taxon>
        <taxon>Pseudomonadota</taxon>
        <taxon>Gammaproteobacteria</taxon>
        <taxon>Oceanospirillales</taxon>
        <taxon>Halomonadaceae</taxon>
        <taxon>Halomonas</taxon>
    </lineage>
</organism>
<feature type="transmembrane region" description="Helical" evidence="1">
    <location>
        <begin position="90"/>
        <end position="110"/>
    </location>
</feature>
<comment type="caution">
    <text evidence="2">The sequence shown here is derived from an EMBL/GenBank/DDBJ whole genome shotgun (WGS) entry which is preliminary data.</text>
</comment>
<keyword evidence="1" id="KW-0472">Membrane</keyword>
<feature type="transmembrane region" description="Helical" evidence="1">
    <location>
        <begin position="7"/>
        <end position="25"/>
    </location>
</feature>
<evidence type="ECO:0000313" key="3">
    <source>
        <dbReference type="Proteomes" id="UP001202117"/>
    </source>
</evidence>
<evidence type="ECO:0000256" key="1">
    <source>
        <dbReference type="SAM" id="Phobius"/>
    </source>
</evidence>
<sequence length="152" mass="15890">MTRRWQTLVAYVAAVLDATLLGSIVQTQFNLAALSALGADISFSTRLATTAHDLLGFTPLYGSLVAIMMLGAMPVASVVTRWLGFGAWPIHALAAALGLWVMLSIVDALAPMPTLIAATRSLEGTLAMMATAALGGWGYAILAYFDWDGASG</sequence>
<feature type="transmembrane region" description="Helical" evidence="1">
    <location>
        <begin position="122"/>
        <end position="145"/>
    </location>
</feature>
<accession>A0ABS9RYZ7</accession>
<dbReference type="EMBL" id="JAKVPY010000028">
    <property type="protein sequence ID" value="MCH4565083.1"/>
    <property type="molecule type" value="Genomic_DNA"/>
</dbReference>
<dbReference type="RefSeq" id="WP_240569611.1">
    <property type="nucleotide sequence ID" value="NZ_JAKVPY010000028.1"/>
</dbReference>
<feature type="transmembrane region" description="Helical" evidence="1">
    <location>
        <begin position="60"/>
        <end position="84"/>
    </location>
</feature>
<protein>
    <submittedName>
        <fullName evidence="2">Uncharacterized protein</fullName>
    </submittedName>
</protein>
<reference evidence="2 3" key="1">
    <citation type="submission" date="2022-02" db="EMBL/GenBank/DDBJ databases">
        <title>Halomonas fukangensis sp. nov., a halophilic bacterium isolated from a bulk soil of Kalidium foliatum at Fukang.</title>
        <authorList>
            <person name="Huang Y."/>
        </authorList>
    </citation>
    <scope>NUCLEOTIDE SEQUENCE [LARGE SCALE GENOMIC DNA]</scope>
    <source>
        <strain evidence="2 3">EGI 63088</strain>
    </source>
</reference>
<keyword evidence="1" id="KW-1133">Transmembrane helix</keyword>
<gene>
    <name evidence="2" type="ORF">MKP05_18455</name>
</gene>
<proteinExistence type="predicted"/>
<keyword evidence="1" id="KW-0812">Transmembrane</keyword>